<evidence type="ECO:0000313" key="3">
    <source>
        <dbReference type="EMBL" id="SSA41960.1"/>
    </source>
</evidence>
<reference evidence="3 5" key="1">
    <citation type="submission" date="2016-10" db="EMBL/GenBank/DDBJ databases">
        <authorList>
            <person name="Cai Z."/>
        </authorList>
    </citation>
    <scope>NUCLEOTIDE SEQUENCE [LARGE SCALE GENOMIC DNA]</scope>
    <source>
        <strain evidence="3 5">DSM 25227</strain>
    </source>
</reference>
<accession>A0A2Y9ACD9</accession>
<dbReference type="Proteomes" id="UP000251571">
    <property type="component" value="Unassembled WGS sequence"/>
</dbReference>
<evidence type="ECO:0000259" key="1">
    <source>
        <dbReference type="Pfam" id="PF07110"/>
    </source>
</evidence>
<dbReference type="EMBL" id="UETC01000002">
    <property type="protein sequence ID" value="SSA41960.1"/>
    <property type="molecule type" value="Genomic_DNA"/>
</dbReference>
<dbReference type="SUPFAM" id="SSF54909">
    <property type="entry name" value="Dimeric alpha+beta barrel"/>
    <property type="match status" value="1"/>
</dbReference>
<dbReference type="InterPro" id="IPR011008">
    <property type="entry name" value="Dimeric_a/b-barrel"/>
</dbReference>
<dbReference type="Gene3D" id="3.30.70.100">
    <property type="match status" value="1"/>
</dbReference>
<name>A0A2Y9ACD9_9RHOB</name>
<dbReference type="PANTHER" id="PTHR40260">
    <property type="entry name" value="BLR8190 PROTEIN"/>
    <property type="match status" value="1"/>
</dbReference>
<dbReference type="Pfam" id="PF07110">
    <property type="entry name" value="EthD"/>
    <property type="match status" value="1"/>
</dbReference>
<sequence>MTVTVQVLYPTGDGVTFDMDYYTGTHLPMVGEHWGPHMADGLITRGVASGDGGAPDFHAIATVVFADQAAMDAAMAAAGPLLEDIPNFYGAKPVILVGSKIG</sequence>
<dbReference type="AlphaFoldDB" id="A0A2Y9ACD9"/>
<dbReference type="Proteomes" id="UP000245839">
    <property type="component" value="Unassembled WGS sequence"/>
</dbReference>
<organism evidence="3 5">
    <name type="scientific">Jannaschia seohaensis</name>
    <dbReference type="NCBI Taxonomy" id="475081"/>
    <lineage>
        <taxon>Bacteria</taxon>
        <taxon>Pseudomonadati</taxon>
        <taxon>Pseudomonadota</taxon>
        <taxon>Alphaproteobacteria</taxon>
        <taxon>Rhodobacterales</taxon>
        <taxon>Roseobacteraceae</taxon>
        <taxon>Jannaschia</taxon>
    </lineage>
</organism>
<gene>
    <name evidence="2" type="ORF">BCF38_102606</name>
    <name evidence="3" type="ORF">SAMN05421539_102606</name>
</gene>
<feature type="domain" description="EthD" evidence="1">
    <location>
        <begin position="19"/>
        <end position="89"/>
    </location>
</feature>
<dbReference type="InterPro" id="IPR009799">
    <property type="entry name" value="EthD_dom"/>
</dbReference>
<dbReference type="PANTHER" id="PTHR40260:SF2">
    <property type="entry name" value="BLR8190 PROTEIN"/>
    <property type="match status" value="1"/>
</dbReference>
<keyword evidence="4" id="KW-1185">Reference proteome</keyword>
<dbReference type="EMBL" id="QGDJ01000002">
    <property type="protein sequence ID" value="PWJ21354.1"/>
    <property type="molecule type" value="Genomic_DNA"/>
</dbReference>
<dbReference type="NCBIfam" id="TIGR02118">
    <property type="entry name" value="EthD family reductase"/>
    <property type="match status" value="1"/>
</dbReference>
<dbReference type="OrthoDB" id="5343971at2"/>
<protein>
    <submittedName>
        <fullName evidence="2">Uncharacterized protein (TIGR02118 family)</fullName>
    </submittedName>
</protein>
<evidence type="ECO:0000313" key="2">
    <source>
        <dbReference type="EMBL" id="PWJ21354.1"/>
    </source>
</evidence>
<evidence type="ECO:0000313" key="4">
    <source>
        <dbReference type="Proteomes" id="UP000245839"/>
    </source>
</evidence>
<dbReference type="RefSeq" id="WP_109563673.1">
    <property type="nucleotide sequence ID" value="NZ_QGDJ01000002.1"/>
</dbReference>
<evidence type="ECO:0000313" key="5">
    <source>
        <dbReference type="Proteomes" id="UP000251571"/>
    </source>
</evidence>
<proteinExistence type="predicted"/>
<dbReference type="GO" id="GO:0016491">
    <property type="term" value="F:oxidoreductase activity"/>
    <property type="evidence" value="ECO:0007669"/>
    <property type="project" value="InterPro"/>
</dbReference>
<reference evidence="2 4" key="2">
    <citation type="submission" date="2018-03" db="EMBL/GenBank/DDBJ databases">
        <title>Genomic Encyclopedia of Archaeal and Bacterial Type Strains, Phase II (KMG-II): from individual species to whole genera.</title>
        <authorList>
            <person name="Goeker M."/>
        </authorList>
    </citation>
    <scope>NUCLEOTIDE SEQUENCE [LARGE SCALE GENOMIC DNA]</scope>
    <source>
        <strain evidence="2 4">DSM 25227</strain>
    </source>
</reference>